<evidence type="ECO:0000313" key="3">
    <source>
        <dbReference type="EMBL" id="MBO8416568.1"/>
    </source>
</evidence>
<sequence length="826" mass="88595">MFFNRDLKAESETLARWLISIPSISGTRGESVMMQAIYDGLSGFPYFKTHPNNLHFVSHQDQKNSSILGLVKASMLTEDTLVLLCSIDSSGLNQYSIFKAHAFKSDTLKEQLTLHSRLPGNAGDDILLGLGSFENKGGTACMIAALKELSDHAAALECNILFVCMSCNLKNFAGIKTLLPYIADLIEQENLKLYAALSTAPQQKLTQRDDKLHIFTSNQAMLEPSFFILGEHDRGLPFSGFSAGLIASILTQQLELNAAPLRKLSDKPLTPRLTADEITSGLISPDCRQLSFKLYYNKLNIARLIDELKRLAASAVERAAELTDERATLHYYLNEQPYHPDIKDAEILSFSDLLERARKNYPGSLDPALETLKHNCIKEGLTEREILCCIIEKLNEFVNLPRPSVVIFLGPEYALRQGLIAQNREDRDKLMRLNDAVCQVNALCHSNFDLAEDARPGVASFLRPLGTDAALTELASENPLFADVLYNLGCPGITVSLKGGNLHQANEYIDCSMFRCVPALIFNLLNSISKHKNYLNLAAAHSAESSDQAASLAAPAASAVYAALTDSKNDPLQSAKILNAANEEQKQLQRLEAAYEASTPPEQEPAVAYLDKTHSGSAAPAKEESSEAAAQSKSAADSAQSAERSETQPASGSEVQSAEAASEQDHEPLSAPAAAEHRADTAAAAAVKDEAPAGDAADHATAQIVEAADEQTAEDKSAAAEEESEAADNTSEAFEPSSSNEATESASGAEPAEDDSDTAEDGTAAEPTDHAAEAETEVNANTAADADADADAEASPENPETAETPAVTAESNGQNAAEDELKEHAS</sequence>
<feature type="compositionally biased region" description="Acidic residues" evidence="2">
    <location>
        <begin position="751"/>
        <end position="760"/>
    </location>
</feature>
<gene>
    <name evidence="3" type="ORF">IAB19_09325</name>
</gene>
<dbReference type="Gene3D" id="3.40.630.10">
    <property type="entry name" value="Zn peptidases"/>
    <property type="match status" value="1"/>
</dbReference>
<accession>A0A9D9DDR0</accession>
<dbReference type="PANTHER" id="PTHR43808:SF27">
    <property type="entry name" value="PROTEIN ROCB"/>
    <property type="match status" value="1"/>
</dbReference>
<reference evidence="3" key="2">
    <citation type="journal article" date="2021" name="PeerJ">
        <title>Extensive microbial diversity within the chicken gut microbiome revealed by metagenomics and culture.</title>
        <authorList>
            <person name="Gilroy R."/>
            <person name="Ravi A."/>
            <person name="Getino M."/>
            <person name="Pursley I."/>
            <person name="Horton D.L."/>
            <person name="Alikhan N.F."/>
            <person name="Baker D."/>
            <person name="Gharbi K."/>
            <person name="Hall N."/>
            <person name="Watson M."/>
            <person name="Adriaenssens E.M."/>
            <person name="Foster-Nyarko E."/>
            <person name="Jarju S."/>
            <person name="Secka A."/>
            <person name="Antonio M."/>
            <person name="Oren A."/>
            <person name="Chaudhuri R.R."/>
            <person name="La Ragione R."/>
            <person name="Hildebrand F."/>
            <person name="Pallen M.J."/>
        </authorList>
    </citation>
    <scope>NUCLEOTIDE SEQUENCE</scope>
    <source>
        <strain evidence="3">17213</strain>
    </source>
</reference>
<feature type="compositionally biased region" description="Polar residues" evidence="2">
    <location>
        <begin position="647"/>
        <end position="656"/>
    </location>
</feature>
<feature type="compositionally biased region" description="Low complexity" evidence="2">
    <location>
        <begin position="693"/>
        <end position="702"/>
    </location>
</feature>
<protein>
    <submittedName>
        <fullName evidence="3">Uncharacterized protein</fullName>
    </submittedName>
</protein>
<dbReference type="SUPFAM" id="SSF53187">
    <property type="entry name" value="Zn-dependent exopeptidases"/>
    <property type="match status" value="2"/>
</dbReference>
<evidence type="ECO:0000313" key="4">
    <source>
        <dbReference type="Proteomes" id="UP000823631"/>
    </source>
</evidence>
<name>A0A9D9DDR0_9GAMM</name>
<evidence type="ECO:0000256" key="1">
    <source>
        <dbReference type="ARBA" id="ARBA00023285"/>
    </source>
</evidence>
<organism evidence="3 4">
    <name type="scientific">Candidatus Avisuccinivibrio stercorigallinarum</name>
    <dbReference type="NCBI Taxonomy" id="2840704"/>
    <lineage>
        <taxon>Bacteria</taxon>
        <taxon>Pseudomonadati</taxon>
        <taxon>Pseudomonadota</taxon>
        <taxon>Gammaproteobacteria</taxon>
        <taxon>Aeromonadales</taxon>
        <taxon>Succinivibrionaceae</taxon>
        <taxon>Succinivibrionaceae incertae sedis</taxon>
        <taxon>Candidatus Avisuccinivibrio</taxon>
    </lineage>
</organism>
<dbReference type="Proteomes" id="UP000823631">
    <property type="component" value="Unassembled WGS sequence"/>
</dbReference>
<keyword evidence="1" id="KW-0170">Cobalt</keyword>
<dbReference type="AlphaFoldDB" id="A0A9D9DDR0"/>
<dbReference type="EMBL" id="JADINH010000184">
    <property type="protein sequence ID" value="MBO8416568.1"/>
    <property type="molecule type" value="Genomic_DNA"/>
</dbReference>
<comment type="caution">
    <text evidence="3">The sequence shown here is derived from an EMBL/GenBank/DDBJ whole genome shotgun (WGS) entry which is preliminary data.</text>
</comment>
<reference evidence="3" key="1">
    <citation type="submission" date="2020-10" db="EMBL/GenBank/DDBJ databases">
        <authorList>
            <person name="Gilroy R."/>
        </authorList>
    </citation>
    <scope>NUCLEOTIDE SEQUENCE</scope>
    <source>
        <strain evidence="3">17213</strain>
    </source>
</reference>
<dbReference type="PANTHER" id="PTHR43808">
    <property type="entry name" value="ACETYLORNITHINE DEACETYLASE"/>
    <property type="match status" value="1"/>
</dbReference>
<dbReference type="InterPro" id="IPR050072">
    <property type="entry name" value="Peptidase_M20A"/>
</dbReference>
<feature type="region of interest" description="Disordered" evidence="2">
    <location>
        <begin position="613"/>
        <end position="826"/>
    </location>
</feature>
<feature type="compositionally biased region" description="Low complexity" evidence="2">
    <location>
        <begin position="627"/>
        <end position="642"/>
    </location>
</feature>
<proteinExistence type="predicted"/>
<feature type="compositionally biased region" description="Polar residues" evidence="2">
    <location>
        <begin position="736"/>
        <end position="746"/>
    </location>
</feature>
<evidence type="ECO:0000256" key="2">
    <source>
        <dbReference type="SAM" id="MobiDB-lite"/>
    </source>
</evidence>